<evidence type="ECO:0000313" key="4">
    <source>
        <dbReference type="Proteomes" id="UP000662111"/>
    </source>
</evidence>
<feature type="transmembrane region" description="Helical" evidence="2">
    <location>
        <begin position="207"/>
        <end position="229"/>
    </location>
</feature>
<dbReference type="EMBL" id="BMLB01000006">
    <property type="protein sequence ID" value="GGK79141.1"/>
    <property type="molecule type" value="Genomic_DNA"/>
</dbReference>
<sequence length="883" mass="94662">MRIGGLSRDKTVAVAGGWACALSVTFSAPSPAVASSEAETVSPVCTLADTYNAGAQPGKALALIDRTREAAADSDIPKATRTEQLLCTEERSEALSRLQLGADLATAAGAVGDDAKVRDALPGLRLTEARLSLPAARTCTGGDVNLTFSSAATGEQRAAVIKRTLGDQALACDGTALTAPGSTFSEDLAAGWKNLSEKYLSPLTDPLIGALAFLAAGVVLALLLVAPLGRLTTSWFVSRHEDVEPPKRIPREAVELHRVAQSVGWAALIATAAWVLLESPSVPLRVAGPLWVAGVLLLGWGLSQSLRMRVKVADAKGDEDRNASAHVATLVRALSEPDFRRLETAAPADETALQQAGLTTTPEGKVAAAVYRLLELLVPRTPWVVNIQAESKDTLLVSVRQHGRTVTSAVVDRDLLGLRLPVLSATKEAVQGADDKPVYPDLYALCAAAVAEAIGKRYQLRGLDGASTWQGVGLHYLARTSLRHQQQDRVDVLTRGLTADPKNRPLLLELWSARFRTSQDPVELDLYAGFLNNFVELRPMSADLRARALFARYVALINRYYSLPRTGAKGGAQYRDQESLTAVKEAIGDIDEALTATAGGKRADKVSAATKAALTDRLLAARHWCDLMEGKETGYSEKLDHPWTAYSWACFYASRAEVEDAPRLCRSLAGTAVEADRELAVRHLMSARAVRELSEWIKDDPQMATLITTREYQRRMGREPKSDIVEVRTLVPHKDALVRLGATSADAILALSQAELAALLQTSAAQASVVRRTAALDRSVPDGLGRWRYEIVDLLVADGHFDIAPKQHPDLAKKLDREMGTSLKEPPDPALLTSWLGGAEPARTTDRPQSGPPPSGSPGRQGARAWLCSKLRSPSSNGCGQGP</sequence>
<evidence type="ECO:0000256" key="1">
    <source>
        <dbReference type="SAM" id="MobiDB-lite"/>
    </source>
</evidence>
<evidence type="ECO:0000313" key="3">
    <source>
        <dbReference type="EMBL" id="GGK79141.1"/>
    </source>
</evidence>
<comment type="caution">
    <text evidence="3">The sequence shown here is derived from an EMBL/GenBank/DDBJ whole genome shotgun (WGS) entry which is preliminary data.</text>
</comment>
<feature type="compositionally biased region" description="Polar residues" evidence="1">
    <location>
        <begin position="872"/>
        <end position="883"/>
    </location>
</feature>
<proteinExistence type="predicted"/>
<evidence type="ECO:0000256" key="2">
    <source>
        <dbReference type="SAM" id="Phobius"/>
    </source>
</evidence>
<feature type="region of interest" description="Disordered" evidence="1">
    <location>
        <begin position="820"/>
        <end position="883"/>
    </location>
</feature>
<keyword evidence="4" id="KW-1185">Reference proteome</keyword>
<protein>
    <submittedName>
        <fullName evidence="3">Uncharacterized protein</fullName>
    </submittedName>
</protein>
<keyword evidence="2" id="KW-1133">Transmembrane helix</keyword>
<organism evidence="3 4">
    <name type="scientific">Ornithinimicrobium pekingense</name>
    <dbReference type="NCBI Taxonomy" id="384677"/>
    <lineage>
        <taxon>Bacteria</taxon>
        <taxon>Bacillati</taxon>
        <taxon>Actinomycetota</taxon>
        <taxon>Actinomycetes</taxon>
        <taxon>Micrococcales</taxon>
        <taxon>Ornithinimicrobiaceae</taxon>
        <taxon>Ornithinimicrobium</taxon>
    </lineage>
</organism>
<keyword evidence="2" id="KW-0812">Transmembrane</keyword>
<dbReference type="Proteomes" id="UP000662111">
    <property type="component" value="Unassembled WGS sequence"/>
</dbReference>
<gene>
    <name evidence="3" type="ORF">GCM10011509_29610</name>
</gene>
<accession>A0ABQ2FAZ6</accession>
<name>A0ABQ2FAZ6_9MICO</name>
<reference evidence="4" key="1">
    <citation type="journal article" date="2019" name="Int. J. Syst. Evol. Microbiol.">
        <title>The Global Catalogue of Microorganisms (GCM) 10K type strain sequencing project: providing services to taxonomists for standard genome sequencing and annotation.</title>
        <authorList>
            <consortium name="The Broad Institute Genomics Platform"/>
            <consortium name="The Broad Institute Genome Sequencing Center for Infectious Disease"/>
            <person name="Wu L."/>
            <person name="Ma J."/>
        </authorList>
    </citation>
    <scope>NUCLEOTIDE SEQUENCE [LARGE SCALE GENOMIC DNA]</scope>
    <source>
        <strain evidence="4">CGMCC 1.5362</strain>
    </source>
</reference>
<keyword evidence="2" id="KW-0472">Membrane</keyword>